<protein>
    <submittedName>
        <fullName evidence="1">Uncharacterized protein</fullName>
    </submittedName>
</protein>
<name>C4J8R1_MAIZE</name>
<dbReference type="AlphaFoldDB" id="C4J8R1"/>
<dbReference type="EMBL" id="BT087208">
    <property type="protein sequence ID" value="ACR37561.1"/>
    <property type="molecule type" value="mRNA"/>
</dbReference>
<sequence>MTAVVSVVEAKRKESMETIQLYKTCISWM</sequence>
<organism evidence="1">
    <name type="scientific">Zea mays</name>
    <name type="common">Maize</name>
    <dbReference type="NCBI Taxonomy" id="4577"/>
    <lineage>
        <taxon>Eukaryota</taxon>
        <taxon>Viridiplantae</taxon>
        <taxon>Streptophyta</taxon>
        <taxon>Embryophyta</taxon>
        <taxon>Tracheophyta</taxon>
        <taxon>Spermatophyta</taxon>
        <taxon>Magnoliopsida</taxon>
        <taxon>Liliopsida</taxon>
        <taxon>Poales</taxon>
        <taxon>Poaceae</taxon>
        <taxon>PACMAD clade</taxon>
        <taxon>Panicoideae</taxon>
        <taxon>Andropogonodae</taxon>
        <taxon>Andropogoneae</taxon>
        <taxon>Tripsacinae</taxon>
        <taxon>Zea</taxon>
    </lineage>
</organism>
<proteinExistence type="evidence at transcript level"/>
<reference evidence="1" key="1">
    <citation type="journal article" date="2009" name="PLoS Genet.">
        <title>Sequencing, mapping, and analysis of 27,455 maize full-length cDNAs.</title>
        <authorList>
            <person name="Soderlund C."/>
            <person name="Descour A."/>
            <person name="Kudrna D."/>
            <person name="Bomhoff M."/>
            <person name="Boyd L."/>
            <person name="Currie J."/>
            <person name="Angelova A."/>
            <person name="Collura K."/>
            <person name="Wissotski M."/>
            <person name="Ashley E."/>
            <person name="Morrow D."/>
            <person name="Fernandes J."/>
            <person name="Walbot V."/>
            <person name="Yu Y."/>
        </authorList>
    </citation>
    <scope>NUCLEOTIDE SEQUENCE</scope>
    <source>
        <strain evidence="1">B73</strain>
    </source>
</reference>
<evidence type="ECO:0000313" key="1">
    <source>
        <dbReference type="EMBL" id="ACR37561.1"/>
    </source>
</evidence>
<accession>C4J8R1</accession>